<organism evidence="1 2">
    <name type="scientific">Enterococcus faecalis</name>
    <name type="common">Streptococcus faecalis</name>
    <dbReference type="NCBI Taxonomy" id="1351"/>
    <lineage>
        <taxon>Bacteria</taxon>
        <taxon>Bacillati</taxon>
        <taxon>Bacillota</taxon>
        <taxon>Bacilli</taxon>
        <taxon>Lactobacillales</taxon>
        <taxon>Enterococcaceae</taxon>
        <taxon>Enterococcus</taxon>
    </lineage>
</organism>
<dbReference type="InterPro" id="IPR013785">
    <property type="entry name" value="Aldolase_TIM"/>
</dbReference>
<accession>A0AAW7KB83</accession>
<dbReference type="Pfam" id="PF07071">
    <property type="entry name" value="KDGP_aldolase"/>
    <property type="match status" value="1"/>
</dbReference>
<dbReference type="RefSeq" id="WP_029693205.1">
    <property type="nucleotide sequence ID" value="NZ_BLPO01000007.1"/>
</dbReference>
<feature type="non-terminal residue" evidence="1">
    <location>
        <position position="1"/>
    </location>
</feature>
<comment type="caution">
    <text evidence="1">The sequence shown here is derived from an EMBL/GenBank/DDBJ whole genome shotgun (WGS) entry which is preliminary data.</text>
</comment>
<reference evidence="1" key="1">
    <citation type="journal article" date="2023" name="Pathogens">
        <title>Prevalence of Enterococcus spp. and the Whole-Genome Characteristics of Enterococcus faecium and Enterococcus faecalis Strains Isolated from Free-Living Birds in Poland.</title>
        <authorList>
            <person name="Kwit R."/>
            <person name="Zajac M."/>
            <person name="Smialowska-Weglinska A."/>
            <person name="Skarzynska M."/>
            <person name="Bomba A."/>
            <person name="Lalak A."/>
            <person name="Skrzypiec E."/>
            <person name="Wojdat D."/>
            <person name="Koza W."/>
            <person name="Mikos-Wojewoda E."/>
            <person name="Pasim P."/>
            <person name="Skora M."/>
            <person name="Polak M."/>
            <person name="Wiacek J."/>
            <person name="Wasyl D."/>
        </authorList>
    </citation>
    <scope>NUCLEOTIDE SEQUENCE</scope>
    <source>
        <strain evidence="1">691B_2</strain>
    </source>
</reference>
<evidence type="ECO:0000313" key="1">
    <source>
        <dbReference type="EMBL" id="MDN3192670.1"/>
    </source>
</evidence>
<name>A0AAW7KB83_ENTFL</name>
<dbReference type="AlphaFoldDB" id="A0AAW7KB83"/>
<dbReference type="EMBL" id="JAREWH010000007">
    <property type="protein sequence ID" value="MDN3192670.1"/>
    <property type="molecule type" value="Genomic_DNA"/>
</dbReference>
<reference evidence="1" key="2">
    <citation type="submission" date="2023-03" db="EMBL/GenBank/DDBJ databases">
        <authorList>
            <person name="Zajac M."/>
            <person name="Kwit R."/>
            <person name="Wasyl D."/>
        </authorList>
    </citation>
    <scope>NUCLEOTIDE SEQUENCE</scope>
    <source>
        <strain evidence="1">691B_2</strain>
    </source>
</reference>
<gene>
    <name evidence="1" type="ORF">P0E79_09270</name>
</gene>
<proteinExistence type="predicted"/>
<evidence type="ECO:0000313" key="2">
    <source>
        <dbReference type="Proteomes" id="UP001173174"/>
    </source>
</evidence>
<dbReference type="Gene3D" id="3.20.20.70">
    <property type="entry name" value="Aldolase class I"/>
    <property type="match status" value="1"/>
</dbReference>
<protein>
    <submittedName>
        <fullName evidence="1">KDGP aldolase</fullName>
    </submittedName>
</protein>
<dbReference type="InterPro" id="IPR010763">
    <property type="entry name" value="DgaF"/>
</dbReference>
<sequence length="101" mass="11214">AIKLLKDMGGSSIKYFPMKGLAHKEEYQAVAAACAKYDFYLEPTGGIDLENFEEIVQIAVDAGVKKIIPHVYSSIIDQETGDTRTEDVKTLLTMMKNTLNK</sequence>
<dbReference type="Proteomes" id="UP001173174">
    <property type="component" value="Unassembled WGS sequence"/>
</dbReference>